<dbReference type="EMBL" id="PYGC01000003">
    <property type="protein sequence ID" value="PSK83603.1"/>
    <property type="molecule type" value="Genomic_DNA"/>
</dbReference>
<proteinExistence type="predicted"/>
<organism evidence="2 3">
    <name type="scientific">Prolixibacter denitrificans</name>
    <dbReference type="NCBI Taxonomy" id="1541063"/>
    <lineage>
        <taxon>Bacteria</taxon>
        <taxon>Pseudomonadati</taxon>
        <taxon>Bacteroidota</taxon>
        <taxon>Bacteroidia</taxon>
        <taxon>Marinilabiliales</taxon>
        <taxon>Prolixibacteraceae</taxon>
        <taxon>Prolixibacter</taxon>
    </lineage>
</organism>
<reference evidence="2 3" key="1">
    <citation type="submission" date="2018-03" db="EMBL/GenBank/DDBJ databases">
        <title>Genomic Encyclopedia of Archaeal and Bacterial Type Strains, Phase II (KMG-II): from individual species to whole genera.</title>
        <authorList>
            <person name="Goeker M."/>
        </authorList>
    </citation>
    <scope>NUCLEOTIDE SEQUENCE [LARGE SCALE GENOMIC DNA]</scope>
    <source>
        <strain evidence="2 3">DSM 27267</strain>
    </source>
</reference>
<dbReference type="RefSeq" id="WP_106541451.1">
    <property type="nucleotide sequence ID" value="NZ_BLAU01000001.1"/>
</dbReference>
<feature type="transmembrane region" description="Helical" evidence="1">
    <location>
        <begin position="22"/>
        <end position="46"/>
    </location>
</feature>
<gene>
    <name evidence="2" type="ORF">CLV93_10318</name>
</gene>
<feature type="transmembrane region" description="Helical" evidence="1">
    <location>
        <begin position="176"/>
        <end position="196"/>
    </location>
</feature>
<dbReference type="AlphaFoldDB" id="A0A2P8CF36"/>
<keyword evidence="1" id="KW-0812">Transmembrane</keyword>
<feature type="transmembrane region" description="Helical" evidence="1">
    <location>
        <begin position="144"/>
        <end position="164"/>
    </location>
</feature>
<evidence type="ECO:0000313" key="3">
    <source>
        <dbReference type="Proteomes" id="UP000240621"/>
    </source>
</evidence>
<name>A0A2P8CF36_9BACT</name>
<keyword evidence="1" id="KW-0472">Membrane</keyword>
<accession>A0A2P8CF36</accession>
<protein>
    <submittedName>
        <fullName evidence="2">Uncharacterized protein</fullName>
    </submittedName>
</protein>
<evidence type="ECO:0000313" key="2">
    <source>
        <dbReference type="EMBL" id="PSK83603.1"/>
    </source>
</evidence>
<sequence>MDFFSGLIHFFTDKTYSTSSKVLGIFLILAVLLLVNNLLGFTFYYSTNQKISQIEKIESLKENGLSDKTLDVYLSNIEKRIVDRENIFVLFLNLFSQNQYSQNTISVDTLKNKGKTVDSEKFDHIAPKTKQDNEKNEIKVRSPFWHTVTSSYALLILLLILPFAPFGIDDLDKNTLLGIMVIFVLAAGLVWLFQYLLGLIPVIHGKPIINYIINFIVQSVFAIFTIRFFSKYSEN</sequence>
<dbReference type="Proteomes" id="UP000240621">
    <property type="component" value="Unassembled WGS sequence"/>
</dbReference>
<keyword evidence="1" id="KW-1133">Transmembrane helix</keyword>
<evidence type="ECO:0000256" key="1">
    <source>
        <dbReference type="SAM" id="Phobius"/>
    </source>
</evidence>
<feature type="transmembrane region" description="Helical" evidence="1">
    <location>
        <begin position="208"/>
        <end position="229"/>
    </location>
</feature>
<comment type="caution">
    <text evidence="2">The sequence shown here is derived from an EMBL/GenBank/DDBJ whole genome shotgun (WGS) entry which is preliminary data.</text>
</comment>